<dbReference type="Gene3D" id="3.40.50.150">
    <property type="entry name" value="Vaccinia Virus protein VP39"/>
    <property type="match status" value="1"/>
</dbReference>
<keyword evidence="2" id="KW-0809">Transit peptide</keyword>
<dbReference type="Pfam" id="PF09243">
    <property type="entry name" value="Rsm22"/>
    <property type="match status" value="1"/>
</dbReference>
<keyword evidence="6" id="KW-1185">Reference proteome</keyword>
<keyword evidence="5" id="KW-0489">Methyltransferase</keyword>
<proteinExistence type="predicted"/>
<dbReference type="InterPro" id="IPR029063">
    <property type="entry name" value="SAM-dependent_MTases_sf"/>
</dbReference>
<reference evidence="5 6" key="1">
    <citation type="submission" date="2018-09" db="EMBL/GenBank/DDBJ databases">
        <authorList>
            <person name="Zhu H."/>
        </authorList>
    </citation>
    <scope>NUCLEOTIDE SEQUENCE [LARGE SCALE GENOMIC DNA]</scope>
    <source>
        <strain evidence="5 6">K2S05-167</strain>
    </source>
</reference>
<keyword evidence="4" id="KW-0411">Iron-sulfur</keyword>
<dbReference type="GO" id="GO:0008168">
    <property type="term" value="F:methyltransferase activity"/>
    <property type="evidence" value="ECO:0007669"/>
    <property type="project" value="UniProtKB-KW"/>
</dbReference>
<dbReference type="GO" id="GO:0032259">
    <property type="term" value="P:methylation"/>
    <property type="evidence" value="ECO:0007669"/>
    <property type="project" value="UniProtKB-KW"/>
</dbReference>
<accession>A0A418V6J6</accession>
<dbReference type="GO" id="GO:0006412">
    <property type="term" value="P:translation"/>
    <property type="evidence" value="ECO:0007669"/>
    <property type="project" value="InterPro"/>
</dbReference>
<dbReference type="InterPro" id="IPR052571">
    <property type="entry name" value="Mt_RNA_Methyltransferase"/>
</dbReference>
<evidence type="ECO:0000313" key="5">
    <source>
        <dbReference type="EMBL" id="RJF71738.1"/>
    </source>
</evidence>
<dbReference type="OrthoDB" id="9799639at2"/>
<evidence type="ECO:0000256" key="3">
    <source>
        <dbReference type="ARBA" id="ARBA00023004"/>
    </source>
</evidence>
<gene>
    <name evidence="5" type="ORF">D3875_09310</name>
</gene>
<evidence type="ECO:0000256" key="1">
    <source>
        <dbReference type="ARBA" id="ARBA00022723"/>
    </source>
</evidence>
<protein>
    <submittedName>
        <fullName evidence="5">Methyltransferase type 11</fullName>
    </submittedName>
</protein>
<dbReference type="GO" id="GO:0003735">
    <property type="term" value="F:structural constituent of ribosome"/>
    <property type="evidence" value="ECO:0007669"/>
    <property type="project" value="TreeGrafter"/>
</dbReference>
<dbReference type="GO" id="GO:0015935">
    <property type="term" value="C:small ribosomal subunit"/>
    <property type="evidence" value="ECO:0007669"/>
    <property type="project" value="TreeGrafter"/>
</dbReference>
<dbReference type="GO" id="GO:0046872">
    <property type="term" value="F:metal ion binding"/>
    <property type="evidence" value="ECO:0007669"/>
    <property type="project" value="UniProtKB-KW"/>
</dbReference>
<dbReference type="PANTHER" id="PTHR13184">
    <property type="entry name" value="37S RIBOSOMAL PROTEIN S22"/>
    <property type="match status" value="1"/>
</dbReference>
<evidence type="ECO:0000256" key="2">
    <source>
        <dbReference type="ARBA" id="ARBA00022946"/>
    </source>
</evidence>
<keyword evidence="3" id="KW-0408">Iron</keyword>
<dbReference type="GO" id="GO:0051536">
    <property type="term" value="F:iron-sulfur cluster binding"/>
    <property type="evidence" value="ECO:0007669"/>
    <property type="project" value="UniProtKB-KW"/>
</dbReference>
<evidence type="ECO:0000313" key="6">
    <source>
        <dbReference type="Proteomes" id="UP000286287"/>
    </source>
</evidence>
<keyword evidence="5" id="KW-0808">Transferase</keyword>
<organism evidence="5 6">
    <name type="scientific">Deinococcus cavernae</name>
    <dbReference type="NCBI Taxonomy" id="2320857"/>
    <lineage>
        <taxon>Bacteria</taxon>
        <taxon>Thermotogati</taxon>
        <taxon>Deinococcota</taxon>
        <taxon>Deinococci</taxon>
        <taxon>Deinococcales</taxon>
        <taxon>Deinococcaceae</taxon>
        <taxon>Deinococcus</taxon>
    </lineage>
</organism>
<dbReference type="AlphaFoldDB" id="A0A418V6J6"/>
<evidence type="ECO:0000256" key="4">
    <source>
        <dbReference type="ARBA" id="ARBA00023014"/>
    </source>
</evidence>
<name>A0A418V6J6_9DEIO</name>
<dbReference type="EMBL" id="QYUJ01000014">
    <property type="protein sequence ID" value="RJF71738.1"/>
    <property type="molecule type" value="Genomic_DNA"/>
</dbReference>
<dbReference type="RefSeq" id="WP_119763212.1">
    <property type="nucleotide sequence ID" value="NZ_QYUJ01000014.1"/>
</dbReference>
<keyword evidence="1" id="KW-0479">Metal-binding</keyword>
<sequence length="333" mass="36576">MELPVVLREGLEQAAQGIPLADLSRAVDTLSGRYRQEVLDGAWHVSGDLAARAYLTVRFPATFAALAAAMGEVEQVRPEFQPATHLDVGSGPGTAFWAASGTWDSIGQAVMLEGSPHMREWGQKLGRLSRVSNQWLDVDVRRGLPATGTHDLVTLSYVLNELTPETRPPLIRELWERTGDTLLLVEPGTTAGWQRILEARQQLLTLGAHLLAPCPHTRPCPVQPPDWCHFSVRVARSSTHRRGKGADLAYEDEKFIYLAASRTPGETRAGRVLTHPSTRSGLVNLKLCTGQGTLEQRTLSKRDGELFKQARKLEWGDALEEGGGESRRENASP</sequence>
<dbReference type="InterPro" id="IPR015324">
    <property type="entry name" value="Ribosomal_Rsm22-like"/>
</dbReference>
<dbReference type="Proteomes" id="UP000286287">
    <property type="component" value="Unassembled WGS sequence"/>
</dbReference>
<dbReference type="SUPFAM" id="SSF53335">
    <property type="entry name" value="S-adenosyl-L-methionine-dependent methyltransferases"/>
    <property type="match status" value="1"/>
</dbReference>
<dbReference type="PANTHER" id="PTHR13184:SF5">
    <property type="entry name" value="METHYLTRANSFERASE-LIKE PROTEIN 17, MITOCHONDRIAL"/>
    <property type="match status" value="1"/>
</dbReference>
<comment type="caution">
    <text evidence="5">The sequence shown here is derived from an EMBL/GenBank/DDBJ whole genome shotgun (WGS) entry which is preliminary data.</text>
</comment>